<gene>
    <name evidence="2" type="ORF">ANANG_G00248490</name>
</gene>
<evidence type="ECO:0008006" key="4">
    <source>
        <dbReference type="Google" id="ProtNLM"/>
    </source>
</evidence>
<keyword evidence="1" id="KW-0175">Coiled coil</keyword>
<name>A0A9D3RMM8_ANGAN</name>
<proteinExistence type="predicted"/>
<evidence type="ECO:0000256" key="1">
    <source>
        <dbReference type="SAM" id="Coils"/>
    </source>
</evidence>
<dbReference type="PANTHER" id="PTHR28577">
    <property type="entry name" value="CENTROMERE PROTEIN P"/>
    <property type="match status" value="1"/>
</dbReference>
<dbReference type="GO" id="GO:0005634">
    <property type="term" value="C:nucleus"/>
    <property type="evidence" value="ECO:0007669"/>
    <property type="project" value="TreeGrafter"/>
</dbReference>
<dbReference type="Proteomes" id="UP001044222">
    <property type="component" value="Chromosome 14"/>
</dbReference>
<comment type="caution">
    <text evidence="2">The sequence shown here is derived from an EMBL/GenBank/DDBJ whole genome shotgun (WGS) entry which is preliminary data.</text>
</comment>
<dbReference type="GO" id="GO:0000775">
    <property type="term" value="C:chromosome, centromeric region"/>
    <property type="evidence" value="ECO:0007669"/>
    <property type="project" value="InterPro"/>
</dbReference>
<organism evidence="2 3">
    <name type="scientific">Anguilla anguilla</name>
    <name type="common">European freshwater eel</name>
    <name type="synonym">Muraena anguilla</name>
    <dbReference type="NCBI Taxonomy" id="7936"/>
    <lineage>
        <taxon>Eukaryota</taxon>
        <taxon>Metazoa</taxon>
        <taxon>Chordata</taxon>
        <taxon>Craniata</taxon>
        <taxon>Vertebrata</taxon>
        <taxon>Euteleostomi</taxon>
        <taxon>Actinopterygii</taxon>
        <taxon>Neopterygii</taxon>
        <taxon>Teleostei</taxon>
        <taxon>Anguilliformes</taxon>
        <taxon>Anguillidae</taxon>
        <taxon>Anguilla</taxon>
    </lineage>
</organism>
<dbReference type="AlphaFoldDB" id="A0A9D3RMM8"/>
<dbReference type="Pfam" id="PF13096">
    <property type="entry name" value="CENP-P"/>
    <property type="match status" value="1"/>
</dbReference>
<feature type="coiled-coil region" evidence="1">
    <location>
        <begin position="2"/>
        <end position="72"/>
    </location>
</feature>
<dbReference type="InterPro" id="IPR027801">
    <property type="entry name" value="CENP-P"/>
</dbReference>
<evidence type="ECO:0000313" key="3">
    <source>
        <dbReference type="Proteomes" id="UP001044222"/>
    </source>
</evidence>
<sequence>MEQVYEAEIKLLQEEIALLQNQQENNEREVILHIEEHTQRTLTSQPNFKRGKNDAVMNLEKLEEDLARQTKINGIVLKECEVKTLEKSRTKIVQRYRVSGNCSFLNFQVEFELTEIQEEDGTIVRRITALNIVVDGCELIDISTFVSGVEETKSLLLFFRALRAFSERCEQRSRTFAHFKSCTRTVAYSQI</sequence>
<dbReference type="PANTHER" id="PTHR28577:SF1">
    <property type="entry name" value="CENTROMERE PROTEIN P"/>
    <property type="match status" value="1"/>
</dbReference>
<dbReference type="EMBL" id="JAFIRN010000014">
    <property type="protein sequence ID" value="KAG5835860.1"/>
    <property type="molecule type" value="Genomic_DNA"/>
</dbReference>
<protein>
    <recommendedName>
        <fullName evidence="4">Centromere protein P</fullName>
    </recommendedName>
</protein>
<dbReference type="GO" id="GO:0034080">
    <property type="term" value="P:CENP-A containing chromatin assembly"/>
    <property type="evidence" value="ECO:0007669"/>
    <property type="project" value="InterPro"/>
</dbReference>
<evidence type="ECO:0000313" key="2">
    <source>
        <dbReference type="EMBL" id="KAG5835860.1"/>
    </source>
</evidence>
<accession>A0A9D3RMM8</accession>
<keyword evidence="3" id="KW-1185">Reference proteome</keyword>
<reference evidence="2" key="1">
    <citation type="submission" date="2021-01" db="EMBL/GenBank/DDBJ databases">
        <title>A chromosome-scale assembly of European eel, Anguilla anguilla.</title>
        <authorList>
            <person name="Henkel C."/>
            <person name="Jong-Raadsen S.A."/>
            <person name="Dufour S."/>
            <person name="Weltzien F.-A."/>
            <person name="Palstra A.P."/>
            <person name="Pelster B."/>
            <person name="Spaink H.P."/>
            <person name="Van Den Thillart G.E."/>
            <person name="Jansen H."/>
            <person name="Zahm M."/>
            <person name="Klopp C."/>
            <person name="Cedric C."/>
            <person name="Louis A."/>
            <person name="Berthelot C."/>
            <person name="Parey E."/>
            <person name="Roest Crollius H."/>
            <person name="Montfort J."/>
            <person name="Robinson-Rechavi M."/>
            <person name="Bucao C."/>
            <person name="Bouchez O."/>
            <person name="Gislard M."/>
            <person name="Lluch J."/>
            <person name="Milhes M."/>
            <person name="Lampietro C."/>
            <person name="Lopez Roques C."/>
            <person name="Donnadieu C."/>
            <person name="Braasch I."/>
            <person name="Desvignes T."/>
            <person name="Postlethwait J."/>
            <person name="Bobe J."/>
            <person name="Guiguen Y."/>
            <person name="Dirks R."/>
        </authorList>
    </citation>
    <scope>NUCLEOTIDE SEQUENCE</scope>
    <source>
        <strain evidence="2">Tag_6206</strain>
        <tissue evidence="2">Liver</tissue>
    </source>
</reference>